<evidence type="ECO:0000256" key="5">
    <source>
        <dbReference type="SAM" id="MobiDB-lite"/>
    </source>
</evidence>
<evidence type="ECO:0000256" key="2">
    <source>
        <dbReference type="ARBA" id="ARBA00022692"/>
    </source>
</evidence>
<dbReference type="PANTHER" id="PTHR23241">
    <property type="entry name" value="LATE EMBRYOGENESIS ABUNDANT PLANTS LEA-RELATED"/>
    <property type="match status" value="1"/>
</dbReference>
<accession>A0A6P9A607</accession>
<feature type="region of interest" description="Disordered" evidence="5">
    <location>
        <begin position="1"/>
        <end position="21"/>
    </location>
</feature>
<feature type="domain" description="TMEM205-like" evidence="7">
    <location>
        <begin position="156"/>
        <end position="252"/>
    </location>
</feature>
<dbReference type="InterPro" id="IPR053009">
    <property type="entry name" value="Xanthocillin_Biosynth-Assoc"/>
</dbReference>
<dbReference type="Proteomes" id="UP000515158">
    <property type="component" value="Unplaced"/>
</dbReference>
<evidence type="ECO:0000256" key="3">
    <source>
        <dbReference type="ARBA" id="ARBA00022989"/>
    </source>
</evidence>
<dbReference type="GeneID" id="117652530"/>
<reference evidence="9" key="1">
    <citation type="submission" date="2025-08" db="UniProtKB">
        <authorList>
            <consortium name="RefSeq"/>
        </authorList>
    </citation>
    <scope>IDENTIFICATION</scope>
    <source>
        <tissue evidence="9">Total insect</tissue>
    </source>
</reference>
<evidence type="ECO:0000256" key="6">
    <source>
        <dbReference type="SAM" id="Phobius"/>
    </source>
</evidence>
<feature type="transmembrane region" description="Helical" evidence="6">
    <location>
        <begin position="150"/>
        <end position="178"/>
    </location>
</feature>
<keyword evidence="8" id="KW-1185">Reference proteome</keyword>
<gene>
    <name evidence="9" type="primary">LOC117652530</name>
</gene>
<feature type="transmembrane region" description="Helical" evidence="6">
    <location>
        <begin position="106"/>
        <end position="123"/>
    </location>
</feature>
<dbReference type="AlphaFoldDB" id="A0A6P9A607"/>
<dbReference type="OrthoDB" id="1641132at2759"/>
<organism evidence="9">
    <name type="scientific">Thrips palmi</name>
    <name type="common">Melon thrips</name>
    <dbReference type="NCBI Taxonomy" id="161013"/>
    <lineage>
        <taxon>Eukaryota</taxon>
        <taxon>Metazoa</taxon>
        <taxon>Ecdysozoa</taxon>
        <taxon>Arthropoda</taxon>
        <taxon>Hexapoda</taxon>
        <taxon>Insecta</taxon>
        <taxon>Pterygota</taxon>
        <taxon>Neoptera</taxon>
        <taxon>Paraneoptera</taxon>
        <taxon>Thysanoptera</taxon>
        <taxon>Terebrantia</taxon>
        <taxon>Thripoidea</taxon>
        <taxon>Thripidae</taxon>
        <taxon>Thrips</taxon>
    </lineage>
</organism>
<evidence type="ECO:0000313" key="9">
    <source>
        <dbReference type="RefSeq" id="XP_034253393.1"/>
    </source>
</evidence>
<keyword evidence="4 6" id="KW-0472">Membrane</keyword>
<keyword evidence="2 6" id="KW-0812">Transmembrane</keyword>
<dbReference type="GO" id="GO:0016020">
    <property type="term" value="C:membrane"/>
    <property type="evidence" value="ECO:0007669"/>
    <property type="project" value="UniProtKB-SubCell"/>
</dbReference>
<evidence type="ECO:0000259" key="7">
    <source>
        <dbReference type="Pfam" id="PF13664"/>
    </source>
</evidence>
<proteinExistence type="predicted"/>
<feature type="compositionally biased region" description="Basic and acidic residues" evidence="5">
    <location>
        <begin position="1"/>
        <end position="12"/>
    </location>
</feature>
<feature type="transmembrane region" description="Helical" evidence="6">
    <location>
        <begin position="190"/>
        <end position="212"/>
    </location>
</feature>
<evidence type="ECO:0000313" key="8">
    <source>
        <dbReference type="Proteomes" id="UP000515158"/>
    </source>
</evidence>
<dbReference type="RefSeq" id="XP_034253393.1">
    <property type="nucleotide sequence ID" value="XM_034397502.1"/>
</dbReference>
<dbReference type="PANTHER" id="PTHR23241:SF102">
    <property type="entry name" value="LD23009P"/>
    <property type="match status" value="1"/>
</dbReference>
<dbReference type="InterPro" id="IPR025423">
    <property type="entry name" value="TMEM205-like"/>
</dbReference>
<name>A0A6P9A607_THRPL</name>
<evidence type="ECO:0000256" key="1">
    <source>
        <dbReference type="ARBA" id="ARBA00004370"/>
    </source>
</evidence>
<dbReference type="Pfam" id="PF13664">
    <property type="entry name" value="DUF4149"/>
    <property type="match status" value="1"/>
</dbReference>
<comment type="subcellular location">
    <subcellularLocation>
        <location evidence="1">Membrane</location>
    </subcellularLocation>
</comment>
<evidence type="ECO:0000256" key="4">
    <source>
        <dbReference type="ARBA" id="ARBA00023136"/>
    </source>
</evidence>
<keyword evidence="3 6" id="KW-1133">Transmembrane helix</keyword>
<protein>
    <submittedName>
        <fullName evidence="9">Transmembrane protein 205</fullName>
    </submittedName>
</protein>
<sequence>MEAADADDRHPSDMAVPLVGRQPSSEEIAAARARLVQRLAARSAAANKKTVPAASSTPGAAPEQDLDLLASATAKFSVLLGRLGDALEAAQQSHYYSVLSRTTQPAHLVAFVSVALVAALLFPRHADSATSPSTSGGRDAASPGPAPWTYLAYVVAFAAHFGSQFWMTFVSGLSLFFSLPRHHFAAVQKVLFPLYFAINAALSLVTLSAFVRLQPSASRWDAEVAVQVGGMVLCFLLELLVRLYLTPPLLHLITAKTEMERTVEGVGEEVGRYDLGPLTQCPHYVRIHRAFRKVHTTIAMANIAAMACTALHAHYLAGKICV</sequence>
<feature type="transmembrane region" description="Helical" evidence="6">
    <location>
        <begin position="224"/>
        <end position="245"/>
    </location>
</feature>
<dbReference type="InParanoid" id="A0A6P9A607"/>
<dbReference type="KEGG" id="tpal:117652530"/>